<proteinExistence type="predicted"/>
<evidence type="ECO:0000313" key="1">
    <source>
        <dbReference type="EMBL" id="KAH1107267.1"/>
    </source>
</evidence>
<dbReference type="Proteomes" id="UP000828251">
    <property type="component" value="Unassembled WGS sequence"/>
</dbReference>
<keyword evidence="2" id="KW-1185">Reference proteome</keyword>
<feature type="non-terminal residue" evidence="1">
    <location>
        <position position="50"/>
    </location>
</feature>
<protein>
    <submittedName>
        <fullName evidence="1">Uncharacterized protein</fullName>
    </submittedName>
</protein>
<dbReference type="AlphaFoldDB" id="A0A9D3W2Q7"/>
<organism evidence="1 2">
    <name type="scientific">Gossypium stocksii</name>
    <dbReference type="NCBI Taxonomy" id="47602"/>
    <lineage>
        <taxon>Eukaryota</taxon>
        <taxon>Viridiplantae</taxon>
        <taxon>Streptophyta</taxon>
        <taxon>Embryophyta</taxon>
        <taxon>Tracheophyta</taxon>
        <taxon>Spermatophyta</taxon>
        <taxon>Magnoliopsida</taxon>
        <taxon>eudicotyledons</taxon>
        <taxon>Gunneridae</taxon>
        <taxon>Pentapetalae</taxon>
        <taxon>rosids</taxon>
        <taxon>malvids</taxon>
        <taxon>Malvales</taxon>
        <taxon>Malvaceae</taxon>
        <taxon>Malvoideae</taxon>
        <taxon>Gossypium</taxon>
    </lineage>
</organism>
<dbReference type="EMBL" id="JAIQCV010000004">
    <property type="protein sequence ID" value="KAH1107267.1"/>
    <property type="molecule type" value="Genomic_DNA"/>
</dbReference>
<sequence length="50" mass="5155">MALEIFANSLDLEGFQGRLNSSAALTLSGISPGVIQPENSVNGLGKIQPV</sequence>
<reference evidence="1 2" key="1">
    <citation type="journal article" date="2021" name="Plant Biotechnol. J.">
        <title>Multi-omics assisted identification of the key and species-specific regulatory components of drought-tolerant mechanisms in Gossypium stocksii.</title>
        <authorList>
            <person name="Yu D."/>
            <person name="Ke L."/>
            <person name="Zhang D."/>
            <person name="Wu Y."/>
            <person name="Sun Y."/>
            <person name="Mei J."/>
            <person name="Sun J."/>
            <person name="Sun Y."/>
        </authorList>
    </citation>
    <scope>NUCLEOTIDE SEQUENCE [LARGE SCALE GENOMIC DNA]</scope>
    <source>
        <strain evidence="2">cv. E1</strain>
        <tissue evidence="1">Leaf</tissue>
    </source>
</reference>
<name>A0A9D3W2Q7_9ROSI</name>
<dbReference type="OrthoDB" id="60033at2759"/>
<accession>A0A9D3W2Q7</accession>
<gene>
    <name evidence="1" type="ORF">J1N35_011035</name>
</gene>
<comment type="caution">
    <text evidence="1">The sequence shown here is derived from an EMBL/GenBank/DDBJ whole genome shotgun (WGS) entry which is preliminary data.</text>
</comment>
<evidence type="ECO:0000313" key="2">
    <source>
        <dbReference type="Proteomes" id="UP000828251"/>
    </source>
</evidence>